<proteinExistence type="predicted"/>
<organism evidence="3 4">
    <name type="scientific">Gigaspora margarita</name>
    <dbReference type="NCBI Taxonomy" id="4874"/>
    <lineage>
        <taxon>Eukaryota</taxon>
        <taxon>Fungi</taxon>
        <taxon>Fungi incertae sedis</taxon>
        <taxon>Mucoromycota</taxon>
        <taxon>Glomeromycotina</taxon>
        <taxon>Glomeromycetes</taxon>
        <taxon>Diversisporales</taxon>
        <taxon>Gigasporaceae</taxon>
        <taxon>Gigaspora</taxon>
    </lineage>
</organism>
<evidence type="ECO:0000313" key="3">
    <source>
        <dbReference type="EMBL" id="KAF0522638.1"/>
    </source>
</evidence>
<evidence type="ECO:0000256" key="2">
    <source>
        <dbReference type="SAM" id="Phobius"/>
    </source>
</evidence>
<comment type="caution">
    <text evidence="3">The sequence shown here is derived from an EMBL/GenBank/DDBJ whole genome shotgun (WGS) entry which is preliminary data.</text>
</comment>
<sequence>MSFRNTIPNLFFLLVFYELATMITFLTFRIATTIKSLTITDFFTAYFAILTSMDRLFPSHFILIYTELYYAIIIHFIFINPQLTLTLSILVMALLSFALFLIHPILYTIPYLFLVKYFENVALVTLTAYPKLGFCLLQCAIMRPITNCEKEVIEEWISEQGISEQGKSEQGISEQGISEQGISEQGTSEQGISEQGTSEQGISEQGISEQGISEQDHKIHFYATNIDTNHNPDFLLQHISLSENGHKLSNKPKKLNTFYELVIHLIHNWHFGKPQKKTTNLTNSSQNLLIDTTKSILKSI</sequence>
<dbReference type="Proteomes" id="UP000439903">
    <property type="component" value="Unassembled WGS sequence"/>
</dbReference>
<name>A0A8H4AQM4_GIGMA</name>
<keyword evidence="2" id="KW-1133">Transmembrane helix</keyword>
<feature type="transmembrane region" description="Helical" evidence="2">
    <location>
        <begin position="7"/>
        <end position="28"/>
    </location>
</feature>
<gene>
    <name evidence="3" type="ORF">F8M41_015474</name>
</gene>
<evidence type="ECO:0000256" key="1">
    <source>
        <dbReference type="SAM" id="MobiDB-lite"/>
    </source>
</evidence>
<feature type="transmembrane region" description="Helical" evidence="2">
    <location>
        <begin position="85"/>
        <end position="107"/>
    </location>
</feature>
<keyword evidence="4" id="KW-1185">Reference proteome</keyword>
<protein>
    <submittedName>
        <fullName evidence="3">Transmembrane anti-sigma factor</fullName>
    </submittedName>
</protein>
<feature type="region of interest" description="Disordered" evidence="1">
    <location>
        <begin position="162"/>
        <end position="209"/>
    </location>
</feature>
<dbReference type="EMBL" id="WTPW01000325">
    <property type="protein sequence ID" value="KAF0522638.1"/>
    <property type="molecule type" value="Genomic_DNA"/>
</dbReference>
<keyword evidence="2" id="KW-0472">Membrane</keyword>
<reference evidence="3 4" key="1">
    <citation type="journal article" date="2019" name="Environ. Microbiol.">
        <title>At the nexus of three kingdoms: the genome of the mycorrhizal fungus Gigaspora margarita provides insights into plant, endobacterial and fungal interactions.</title>
        <authorList>
            <person name="Venice F."/>
            <person name="Ghignone S."/>
            <person name="Salvioli di Fossalunga A."/>
            <person name="Amselem J."/>
            <person name="Novero M."/>
            <person name="Xianan X."/>
            <person name="Sedzielewska Toro K."/>
            <person name="Morin E."/>
            <person name="Lipzen A."/>
            <person name="Grigoriev I.V."/>
            <person name="Henrissat B."/>
            <person name="Martin F.M."/>
            <person name="Bonfante P."/>
        </authorList>
    </citation>
    <scope>NUCLEOTIDE SEQUENCE [LARGE SCALE GENOMIC DNA]</scope>
    <source>
        <strain evidence="3 4">BEG34</strain>
    </source>
</reference>
<keyword evidence="2 3" id="KW-0812">Transmembrane</keyword>
<dbReference type="AlphaFoldDB" id="A0A8H4AQM4"/>
<evidence type="ECO:0000313" key="4">
    <source>
        <dbReference type="Proteomes" id="UP000439903"/>
    </source>
</evidence>
<accession>A0A8H4AQM4</accession>
<dbReference type="OrthoDB" id="8881252at2759"/>
<feature type="transmembrane region" description="Helical" evidence="2">
    <location>
        <begin position="62"/>
        <end position="79"/>
    </location>
</feature>